<comment type="caution">
    <text evidence="8">The sequence shown here is derived from an EMBL/GenBank/DDBJ whole genome shotgun (WGS) entry which is preliminary data.</text>
</comment>
<name>A0A2T0WRC9_9BACT</name>
<organism evidence="8 9">
    <name type="scientific">Mongoliibacter ruber</name>
    <dbReference type="NCBI Taxonomy" id="1750599"/>
    <lineage>
        <taxon>Bacteria</taxon>
        <taxon>Pseudomonadati</taxon>
        <taxon>Bacteroidota</taxon>
        <taxon>Cytophagia</taxon>
        <taxon>Cytophagales</taxon>
        <taxon>Cyclobacteriaceae</taxon>
        <taxon>Mongoliibacter</taxon>
    </lineage>
</organism>
<proteinExistence type="predicted"/>
<evidence type="ECO:0000259" key="7">
    <source>
        <dbReference type="Pfam" id="PF13396"/>
    </source>
</evidence>
<evidence type="ECO:0000313" key="8">
    <source>
        <dbReference type="EMBL" id="PRY89256.1"/>
    </source>
</evidence>
<evidence type="ECO:0000256" key="2">
    <source>
        <dbReference type="ARBA" id="ARBA00022475"/>
    </source>
</evidence>
<accession>A0A2T0WRC9</accession>
<keyword evidence="2" id="KW-1003">Cell membrane</keyword>
<dbReference type="Pfam" id="PF13396">
    <property type="entry name" value="PLDc_N"/>
    <property type="match status" value="1"/>
</dbReference>
<dbReference type="EMBL" id="PVTR01000003">
    <property type="protein sequence ID" value="PRY89256.1"/>
    <property type="molecule type" value="Genomic_DNA"/>
</dbReference>
<comment type="subcellular location">
    <subcellularLocation>
        <location evidence="1">Cell membrane</location>
        <topology evidence="1">Multi-pass membrane protein</topology>
    </subcellularLocation>
</comment>
<feature type="domain" description="Cardiolipin synthase N-terminal" evidence="7">
    <location>
        <begin position="21"/>
        <end position="59"/>
    </location>
</feature>
<evidence type="ECO:0000256" key="4">
    <source>
        <dbReference type="ARBA" id="ARBA00022989"/>
    </source>
</evidence>
<evidence type="ECO:0000256" key="3">
    <source>
        <dbReference type="ARBA" id="ARBA00022692"/>
    </source>
</evidence>
<sequence>MTSTDTTMGITFILAVLYGSLSLWAMWDWSKNNRLSKTNKIIWLGLILFLHPIGPFLYFHAEFNKRKYTRFQRHHNA</sequence>
<dbReference type="InterPro" id="IPR027379">
    <property type="entry name" value="CLS_N"/>
</dbReference>
<gene>
    <name evidence="8" type="ORF">CLW00_103378</name>
</gene>
<keyword evidence="5 6" id="KW-0472">Membrane</keyword>
<protein>
    <submittedName>
        <fullName evidence="8">Phospholipase D-like protein</fullName>
    </submittedName>
</protein>
<dbReference type="RefSeq" id="WP_106133021.1">
    <property type="nucleotide sequence ID" value="NZ_PVTR01000003.1"/>
</dbReference>
<keyword evidence="3 6" id="KW-0812">Transmembrane</keyword>
<feature type="transmembrane region" description="Helical" evidence="6">
    <location>
        <begin position="41"/>
        <end position="61"/>
    </location>
</feature>
<dbReference type="GO" id="GO:0005886">
    <property type="term" value="C:plasma membrane"/>
    <property type="evidence" value="ECO:0007669"/>
    <property type="project" value="UniProtKB-SubCell"/>
</dbReference>
<feature type="transmembrane region" description="Helical" evidence="6">
    <location>
        <begin position="6"/>
        <end position="29"/>
    </location>
</feature>
<keyword evidence="4 6" id="KW-1133">Transmembrane helix</keyword>
<keyword evidence="9" id="KW-1185">Reference proteome</keyword>
<dbReference type="AlphaFoldDB" id="A0A2T0WRC9"/>
<evidence type="ECO:0000256" key="1">
    <source>
        <dbReference type="ARBA" id="ARBA00004651"/>
    </source>
</evidence>
<evidence type="ECO:0000313" key="9">
    <source>
        <dbReference type="Proteomes" id="UP000238157"/>
    </source>
</evidence>
<dbReference type="Proteomes" id="UP000238157">
    <property type="component" value="Unassembled WGS sequence"/>
</dbReference>
<dbReference type="OrthoDB" id="3243324at2"/>
<evidence type="ECO:0000256" key="5">
    <source>
        <dbReference type="ARBA" id="ARBA00023136"/>
    </source>
</evidence>
<reference evidence="8 9" key="1">
    <citation type="submission" date="2018-03" db="EMBL/GenBank/DDBJ databases">
        <title>Genomic Encyclopedia of Archaeal and Bacterial Type Strains, Phase II (KMG-II): from individual species to whole genera.</title>
        <authorList>
            <person name="Goeker M."/>
        </authorList>
    </citation>
    <scope>NUCLEOTIDE SEQUENCE [LARGE SCALE GENOMIC DNA]</scope>
    <source>
        <strain evidence="8 9">DSM 27929</strain>
    </source>
</reference>
<evidence type="ECO:0000256" key="6">
    <source>
        <dbReference type="SAM" id="Phobius"/>
    </source>
</evidence>